<accession>A0A3S5CBE1</accession>
<feature type="compositionally biased region" description="Polar residues" evidence="1">
    <location>
        <begin position="368"/>
        <end position="378"/>
    </location>
</feature>
<evidence type="ECO:0000313" key="3">
    <source>
        <dbReference type="Proteomes" id="UP000784294"/>
    </source>
</evidence>
<evidence type="ECO:0000256" key="1">
    <source>
        <dbReference type="SAM" id="MobiDB-lite"/>
    </source>
</evidence>
<dbReference type="AlphaFoldDB" id="A0A3S5CBE1"/>
<proteinExistence type="predicted"/>
<organism evidence="2 3">
    <name type="scientific">Protopolystoma xenopodis</name>
    <dbReference type="NCBI Taxonomy" id="117903"/>
    <lineage>
        <taxon>Eukaryota</taxon>
        <taxon>Metazoa</taxon>
        <taxon>Spiralia</taxon>
        <taxon>Lophotrochozoa</taxon>
        <taxon>Platyhelminthes</taxon>
        <taxon>Monogenea</taxon>
        <taxon>Polyopisthocotylea</taxon>
        <taxon>Polystomatidea</taxon>
        <taxon>Polystomatidae</taxon>
        <taxon>Protopolystoma</taxon>
    </lineage>
</organism>
<evidence type="ECO:0000313" key="2">
    <source>
        <dbReference type="EMBL" id="VEL07360.1"/>
    </source>
</evidence>
<keyword evidence="3" id="KW-1185">Reference proteome</keyword>
<feature type="region of interest" description="Disordered" evidence="1">
    <location>
        <begin position="367"/>
        <end position="401"/>
    </location>
</feature>
<reference evidence="2" key="1">
    <citation type="submission" date="2018-11" db="EMBL/GenBank/DDBJ databases">
        <authorList>
            <consortium name="Pathogen Informatics"/>
        </authorList>
    </citation>
    <scope>NUCLEOTIDE SEQUENCE</scope>
</reference>
<dbReference type="EMBL" id="CAAALY010001556">
    <property type="protein sequence ID" value="VEL07360.1"/>
    <property type="molecule type" value="Genomic_DNA"/>
</dbReference>
<protein>
    <recommendedName>
        <fullName evidence="4">Perforin-2</fullName>
    </recommendedName>
</protein>
<dbReference type="OrthoDB" id="5950457at2759"/>
<comment type="caution">
    <text evidence="2">The sequence shown here is derived from an EMBL/GenBank/DDBJ whole genome shotgun (WGS) entry which is preliminary data.</text>
</comment>
<gene>
    <name evidence="2" type="ORF">PXEA_LOCUS800</name>
</gene>
<evidence type="ECO:0008006" key="4">
    <source>
        <dbReference type="Google" id="ProtNLM"/>
    </source>
</evidence>
<sequence>METLDSKTGEMSALEKQNLSAKAAANFAKFFGVTGNYEHKYDDQEISGYRSLIKSSRLITFGGPTLRLSNISLHQWEQGLINNLVAVDRRGCPLNELITSRVLPELNELIIRGLAKTVEVAILRYYAANAVVGCLDPKSIFYDKDANIQADHCDSTDRHEDGLDSTTTLLLGGVFTRCKGDESLCTGLGLANPKTGDFSCEPGYIEIQLIPKQAIKFFPQLINNRLYIGRCAEECNSSWIYGTNCQQHCSTTETFWCSLDPEQAMDMAPSSPDGRSEVTDDLGLLFGGLYSTDMINPVTQTQTCPPYFFPLPLFPGDPGNGGIAGSTGLHICVSADRELGGEYALPFGGFYACQAGNPLAILADISTRKSGSTEGQGNTREEQKPKTRMNKTPNMEDNDEKVKRTEIRFVEPWRNLYLSAEKRLKHVVGKQIKRNHSDITPWRRTMNPEDVSLLVNQEFWPKRCPPGYTSHLAVMLNACQVSGGTSR</sequence>
<dbReference type="Proteomes" id="UP000784294">
    <property type="component" value="Unassembled WGS sequence"/>
</dbReference>
<name>A0A3S5CBE1_9PLAT</name>